<name>A0ACC0YV03_9ROSI</name>
<evidence type="ECO:0000313" key="1">
    <source>
        <dbReference type="EMBL" id="KAJ0042136.1"/>
    </source>
</evidence>
<dbReference type="EMBL" id="CM047739">
    <property type="protein sequence ID" value="KAJ0042136.1"/>
    <property type="molecule type" value="Genomic_DNA"/>
</dbReference>
<protein>
    <submittedName>
        <fullName evidence="1">Uncharacterized protein</fullName>
    </submittedName>
</protein>
<gene>
    <name evidence="1" type="ORF">Pint_18683</name>
</gene>
<comment type="caution">
    <text evidence="1">The sequence shown here is derived from an EMBL/GenBank/DDBJ whole genome shotgun (WGS) entry which is preliminary data.</text>
</comment>
<reference evidence="2" key="1">
    <citation type="journal article" date="2023" name="G3 (Bethesda)">
        <title>Genome assembly and association tests identify interacting loci associated with vigor, precocity, and sex in interspecific pistachio rootstocks.</title>
        <authorList>
            <person name="Palmer W."/>
            <person name="Jacygrad E."/>
            <person name="Sagayaradj S."/>
            <person name="Cavanaugh K."/>
            <person name="Han R."/>
            <person name="Bertier L."/>
            <person name="Beede B."/>
            <person name="Kafkas S."/>
            <person name="Golino D."/>
            <person name="Preece J."/>
            <person name="Michelmore R."/>
        </authorList>
    </citation>
    <scope>NUCLEOTIDE SEQUENCE [LARGE SCALE GENOMIC DNA]</scope>
</reference>
<proteinExistence type="predicted"/>
<sequence>MVNPETKSLAEFYPMRVVVDATKEMVKDAIADNLDLKTMEIDASRTFKMVDLGSSTGPNTFIVVQNIIEAVEQKYLAQHQNPSALEFQVFFNDHYDNDFNTLFKSLPPSRNYFATGVPGSFHSRLFPNSTLHFVYSSYALHWPSKVPEEIVDRKSPAWNKGSIQCTGFVKEVAEAYAVQFKNDMECFLNARAEELVGGGLMVIVISTLPNEIPMSNTTEGRNGLFTIERTNILAYAAMEKTFSAVDSTSKIRAVFEGLIKEHFGNEVVNQIFNHFTTKLLTGNILTIDDLENHNKIDLFISLKRNDHQLI</sequence>
<evidence type="ECO:0000313" key="2">
    <source>
        <dbReference type="Proteomes" id="UP001163603"/>
    </source>
</evidence>
<dbReference type="Proteomes" id="UP001163603">
    <property type="component" value="Chromosome 4"/>
</dbReference>
<accession>A0ACC0YV03</accession>
<organism evidence="1 2">
    <name type="scientific">Pistacia integerrima</name>
    <dbReference type="NCBI Taxonomy" id="434235"/>
    <lineage>
        <taxon>Eukaryota</taxon>
        <taxon>Viridiplantae</taxon>
        <taxon>Streptophyta</taxon>
        <taxon>Embryophyta</taxon>
        <taxon>Tracheophyta</taxon>
        <taxon>Spermatophyta</taxon>
        <taxon>Magnoliopsida</taxon>
        <taxon>eudicotyledons</taxon>
        <taxon>Gunneridae</taxon>
        <taxon>Pentapetalae</taxon>
        <taxon>rosids</taxon>
        <taxon>malvids</taxon>
        <taxon>Sapindales</taxon>
        <taxon>Anacardiaceae</taxon>
        <taxon>Pistacia</taxon>
    </lineage>
</organism>
<keyword evidence="2" id="KW-1185">Reference proteome</keyword>